<dbReference type="EMBL" id="NFZT01000007">
    <property type="protein sequence ID" value="OWV31898.1"/>
    <property type="molecule type" value="Genomic_DNA"/>
</dbReference>
<evidence type="ECO:0000259" key="8">
    <source>
        <dbReference type="Pfam" id="PF07715"/>
    </source>
</evidence>
<proteinExistence type="inferred from homology"/>
<dbReference type="AlphaFoldDB" id="A0A219B252"/>
<feature type="compositionally biased region" description="Polar residues" evidence="5">
    <location>
        <begin position="27"/>
        <end position="36"/>
    </location>
</feature>
<dbReference type="PANTHER" id="PTHR47234:SF2">
    <property type="entry name" value="TONB-DEPENDENT RECEPTOR"/>
    <property type="match status" value="1"/>
</dbReference>
<dbReference type="InterPro" id="IPR000531">
    <property type="entry name" value="Beta-barrel_TonB"/>
</dbReference>
<feature type="region of interest" description="Disordered" evidence="5">
    <location>
        <begin position="1"/>
        <end position="61"/>
    </location>
</feature>
<feature type="domain" description="TonB-dependent receptor plug" evidence="8">
    <location>
        <begin position="140"/>
        <end position="245"/>
    </location>
</feature>
<evidence type="ECO:0000256" key="4">
    <source>
        <dbReference type="RuleBase" id="RU003357"/>
    </source>
</evidence>
<keyword evidence="6" id="KW-1133">Transmembrane helix</keyword>
<evidence type="ECO:0000313" key="10">
    <source>
        <dbReference type="Proteomes" id="UP000198462"/>
    </source>
</evidence>
<comment type="subcellular location">
    <subcellularLocation>
        <location evidence="1 4">Cell outer membrane</location>
    </subcellularLocation>
</comment>
<keyword evidence="10" id="KW-1185">Reference proteome</keyword>
<evidence type="ECO:0000256" key="6">
    <source>
        <dbReference type="SAM" id="Phobius"/>
    </source>
</evidence>
<evidence type="ECO:0000256" key="5">
    <source>
        <dbReference type="SAM" id="MobiDB-lite"/>
    </source>
</evidence>
<feature type="domain" description="TonB-dependent receptor-like beta-barrel" evidence="7">
    <location>
        <begin position="531"/>
        <end position="1144"/>
    </location>
</feature>
<feature type="transmembrane region" description="Helical" evidence="6">
    <location>
        <begin position="77"/>
        <end position="95"/>
    </location>
</feature>
<evidence type="ECO:0000256" key="3">
    <source>
        <dbReference type="ARBA" id="ARBA00023237"/>
    </source>
</evidence>
<protein>
    <recommendedName>
        <fullName evidence="11">TonB-dependent receptor</fullName>
    </recommendedName>
</protein>
<dbReference type="GO" id="GO:0009279">
    <property type="term" value="C:cell outer membrane"/>
    <property type="evidence" value="ECO:0007669"/>
    <property type="project" value="UniProtKB-SubCell"/>
</dbReference>
<dbReference type="Gene3D" id="2.170.130.10">
    <property type="entry name" value="TonB-dependent receptor, plug domain"/>
    <property type="match status" value="1"/>
</dbReference>
<dbReference type="PANTHER" id="PTHR47234">
    <property type="match status" value="1"/>
</dbReference>
<sequence length="1173" mass="126969">MRNRSARRVTSGAQFRLRNRPLRQMPHVSSYSSVTPSRLPWRSLRDGKKRARPSPLGKGRDTIGGIMTNERLARLRGGFLSATLLSGLAAIAAPAQAQIEAAPSAGADLASDEAIVITGSRLQRDANLGSPSPIVTIEEEAFLGSSDATEVLRSVPALSASVSAASSLDPGENGAGGAAGQAFLNLRGLGPERTLTLVNGRRHVAGVAESAIVDINSIPTSLIENVEVLTGGASAVYGADAVTGVVNFILDEDYDGLELGIEGGLNGDGNGQRLDVYGKFGKNFNDGRGNITLAVDYHRDEGLKFGETVYADGMIAADGSNPFLRFQAGDIGAETPNFAQFYSLDNGYYPSGFRIPQTAADFLDQYEATFGSRPSLTAAEQALIDQAANAPTRYIAPQYQFNITSNGGLVIPGDFLDPMTDIDNNGQSDCLQSFVGYNGLFDYSQAFGLAGGCYILTDDGPQPINDGLIAGNFNAFGGDGVIFDNDGFLTPQIDRISFNLLSRYEFSRQAELFFEAKYVRQETYFGTTQNSYYDLLRVSADNPFIPAVLQDVADTHDGLYITRDPTDLGPNKDTNISETYRFVGGIEGEFPNGFSYELSANYGRYELETINRNNVLLDRFFAAIDVTTDANGNPVCRSEIDPTVRSPSTIFGIPTGEFGYLTFVPGSGECVPANILGGPQSISQEAVDFITTTTRNNYTTEQLDIFGIVVGDTDDFLMLPYDGLDFALGFEFRDEASRSEFDPLVRGILPVTTVDGNAGDFVGDLGFSQTSLATPPDQFLQNSGGGYSVFELFGELGTTIIEDEPFFHELRVEGAARYSDYTTVGGVFTWAVNGFWAPVEDVRFRGTYSRAVRAPNIAELYAPPQAAFFRPFDPCDATEIARLQADGYENIDNRIANCAAAGIPSDFVDPLSARFAGTISGNPDLREETADTFTVGAVLQPRFVPGLALTVDYYDIKIDDAISTLDSQDVVDNCYDSAEFPNDFCDSFTRNQDPSSPQYLGFTSLTLQSINFVSIETAGIDASASYNLMVGEFDIGLSATASWVDKLDFFFDPTDDTAIDNELGEIQRPEWSGRGTASLGYGPFKLSYTLKYFGEQALGDVEIDTYRAQFGEAGLVDEFFVHDIAASVDIVEDQFSIYGGINNLTDEDPFITERSYPVSALGRFFFLGARWSM</sequence>
<comment type="similarity">
    <text evidence="4">Belongs to the TonB-dependent receptor family.</text>
</comment>
<reference evidence="10" key="1">
    <citation type="submission" date="2017-05" db="EMBL/GenBank/DDBJ databases">
        <authorList>
            <person name="Lin X."/>
        </authorList>
    </citation>
    <scope>NUCLEOTIDE SEQUENCE [LARGE SCALE GENOMIC DNA]</scope>
    <source>
        <strain evidence="10">JLT2012</strain>
    </source>
</reference>
<evidence type="ECO:0000313" key="9">
    <source>
        <dbReference type="EMBL" id="OWV31898.1"/>
    </source>
</evidence>
<dbReference type="OrthoDB" id="7051241at2"/>
<gene>
    <name evidence="9" type="ORF">B5C34_15490</name>
</gene>
<keyword evidence="6" id="KW-0812">Transmembrane</keyword>
<name>A0A219B252_9SPHN</name>
<dbReference type="SUPFAM" id="SSF56935">
    <property type="entry name" value="Porins"/>
    <property type="match status" value="1"/>
</dbReference>
<dbReference type="Proteomes" id="UP000198462">
    <property type="component" value="Unassembled WGS sequence"/>
</dbReference>
<dbReference type="Pfam" id="PF00593">
    <property type="entry name" value="TonB_dep_Rec_b-barrel"/>
    <property type="match status" value="1"/>
</dbReference>
<dbReference type="Gene3D" id="2.40.170.20">
    <property type="entry name" value="TonB-dependent receptor, beta-barrel domain"/>
    <property type="match status" value="1"/>
</dbReference>
<organism evidence="9 10">
    <name type="scientific">Pacificimonas flava</name>
    <dbReference type="NCBI Taxonomy" id="1234595"/>
    <lineage>
        <taxon>Bacteria</taxon>
        <taxon>Pseudomonadati</taxon>
        <taxon>Pseudomonadota</taxon>
        <taxon>Alphaproteobacteria</taxon>
        <taxon>Sphingomonadales</taxon>
        <taxon>Sphingosinicellaceae</taxon>
        <taxon>Pacificimonas</taxon>
    </lineage>
</organism>
<dbReference type="InterPro" id="IPR012910">
    <property type="entry name" value="Plug_dom"/>
</dbReference>
<dbReference type="InterPro" id="IPR036942">
    <property type="entry name" value="Beta-barrel_TonB_sf"/>
</dbReference>
<evidence type="ECO:0008006" key="11">
    <source>
        <dbReference type="Google" id="ProtNLM"/>
    </source>
</evidence>
<comment type="caution">
    <text evidence="9">The sequence shown here is derived from an EMBL/GenBank/DDBJ whole genome shotgun (WGS) entry which is preliminary data.</text>
</comment>
<keyword evidence="3" id="KW-0998">Cell outer membrane</keyword>
<accession>A0A219B252</accession>
<keyword evidence="2 4" id="KW-0472">Membrane</keyword>
<dbReference type="InterPro" id="IPR037066">
    <property type="entry name" value="Plug_dom_sf"/>
</dbReference>
<keyword evidence="4" id="KW-0798">TonB box</keyword>
<dbReference type="Pfam" id="PF07715">
    <property type="entry name" value="Plug"/>
    <property type="match status" value="1"/>
</dbReference>
<evidence type="ECO:0000256" key="1">
    <source>
        <dbReference type="ARBA" id="ARBA00004442"/>
    </source>
</evidence>
<evidence type="ECO:0000259" key="7">
    <source>
        <dbReference type="Pfam" id="PF00593"/>
    </source>
</evidence>
<evidence type="ECO:0000256" key="2">
    <source>
        <dbReference type="ARBA" id="ARBA00023136"/>
    </source>
</evidence>